<evidence type="ECO:0000256" key="3">
    <source>
        <dbReference type="ARBA" id="ARBA00022519"/>
    </source>
</evidence>
<dbReference type="InterPro" id="IPR003667">
    <property type="entry name" value="NqrDE/RnfAE"/>
</dbReference>
<name>A0A0J8G4S9_9PSED</name>
<protein>
    <recommendedName>
        <fullName evidence="11">Electron transport complex protein RnfE</fullName>
    </recommendedName>
</protein>
<evidence type="ECO:0000256" key="1">
    <source>
        <dbReference type="ARBA" id="ARBA00004127"/>
    </source>
</evidence>
<keyword evidence="3" id="KW-1003">Cell membrane</keyword>
<evidence type="ECO:0000256" key="2">
    <source>
        <dbReference type="ARBA" id="ARBA00022448"/>
    </source>
</evidence>
<comment type="subcellular location">
    <subcellularLocation>
        <location evidence="1">Endomembrane system</location>
        <topology evidence="1">Multi-pass membrane protein</topology>
    </subcellularLocation>
</comment>
<keyword evidence="5" id="KW-1278">Translocase</keyword>
<organism evidence="9 10">
    <name type="scientific">Pseudomonas fildesensis</name>
    <dbReference type="NCBI Taxonomy" id="1674920"/>
    <lineage>
        <taxon>Bacteria</taxon>
        <taxon>Pseudomonadati</taxon>
        <taxon>Pseudomonadota</taxon>
        <taxon>Gammaproteobacteria</taxon>
        <taxon>Pseudomonadales</taxon>
        <taxon>Pseudomonadaceae</taxon>
        <taxon>Pseudomonas</taxon>
    </lineage>
</organism>
<evidence type="ECO:0000313" key="9">
    <source>
        <dbReference type="EMBL" id="KMT57517.1"/>
    </source>
</evidence>
<evidence type="ECO:0000256" key="8">
    <source>
        <dbReference type="SAM" id="Phobius"/>
    </source>
</evidence>
<evidence type="ECO:0008006" key="11">
    <source>
        <dbReference type="Google" id="ProtNLM"/>
    </source>
</evidence>
<keyword evidence="2" id="KW-0813">Transport</keyword>
<dbReference type="EMBL" id="LFMW01000001">
    <property type="protein sequence ID" value="KMT57517.1"/>
    <property type="molecule type" value="Genomic_DNA"/>
</dbReference>
<dbReference type="PANTHER" id="PTHR30586:SF0">
    <property type="entry name" value="ION-TRANSLOCATING OXIDOREDUCTASE COMPLEX SUBUNIT E"/>
    <property type="match status" value="1"/>
</dbReference>
<comment type="caution">
    <text evidence="9">The sequence shown here is derived from an EMBL/GenBank/DDBJ whole genome shotgun (WGS) entry which is preliminary data.</text>
</comment>
<gene>
    <name evidence="9" type="ORF">ACR52_02525</name>
</gene>
<evidence type="ECO:0000256" key="5">
    <source>
        <dbReference type="ARBA" id="ARBA00022967"/>
    </source>
</evidence>
<dbReference type="GO" id="GO:0012505">
    <property type="term" value="C:endomembrane system"/>
    <property type="evidence" value="ECO:0007669"/>
    <property type="project" value="UniProtKB-SubCell"/>
</dbReference>
<evidence type="ECO:0000313" key="10">
    <source>
        <dbReference type="Proteomes" id="UP000037551"/>
    </source>
</evidence>
<keyword evidence="7 8" id="KW-0472">Membrane</keyword>
<dbReference type="Pfam" id="PF02508">
    <property type="entry name" value="Rnf-Nqr"/>
    <property type="match status" value="1"/>
</dbReference>
<dbReference type="AlphaFoldDB" id="A0A0J8G4S9"/>
<dbReference type="GO" id="GO:0005886">
    <property type="term" value="C:plasma membrane"/>
    <property type="evidence" value="ECO:0007669"/>
    <property type="project" value="TreeGrafter"/>
</dbReference>
<evidence type="ECO:0000256" key="7">
    <source>
        <dbReference type="ARBA" id="ARBA00023136"/>
    </source>
</evidence>
<feature type="transmembrane region" description="Helical" evidence="8">
    <location>
        <begin position="26"/>
        <end position="45"/>
    </location>
</feature>
<dbReference type="PANTHER" id="PTHR30586">
    <property type="entry name" value="ELECTRON TRANSPORT COMPLEX PROTEIN RNFE"/>
    <property type="match status" value="1"/>
</dbReference>
<feature type="transmembrane region" description="Helical" evidence="8">
    <location>
        <begin position="57"/>
        <end position="80"/>
    </location>
</feature>
<dbReference type="Proteomes" id="UP000037551">
    <property type="component" value="Unassembled WGS sequence"/>
</dbReference>
<dbReference type="OrthoDB" id="7028957at2"/>
<feature type="transmembrane region" description="Helical" evidence="8">
    <location>
        <begin position="113"/>
        <end position="132"/>
    </location>
</feature>
<dbReference type="STRING" id="1674920.ACR52_02525"/>
<dbReference type="RefSeq" id="WP_048720135.1">
    <property type="nucleotide sequence ID" value="NZ_LFMW01000001.1"/>
</dbReference>
<keyword evidence="4 8" id="KW-0812">Transmembrane</keyword>
<reference evidence="9 10" key="1">
    <citation type="submission" date="2015-06" db="EMBL/GenBank/DDBJ databases">
        <title>Draft genome sequence of an Antarctic Pseudomonas sp. strain KG01 with full potential for biotechnological applications.</title>
        <authorList>
            <person name="Pavlov M.S."/>
            <person name="Lira F."/>
            <person name="Martinez J.L."/>
            <person name="Marshall S.H."/>
        </authorList>
    </citation>
    <scope>NUCLEOTIDE SEQUENCE [LARGE SCALE GENOMIC DNA]</scope>
    <source>
        <strain evidence="9 10">KG01</strain>
    </source>
</reference>
<dbReference type="PATRIC" id="fig|1674920.3.peg.511"/>
<accession>A0A0J8G4S9</accession>
<evidence type="ECO:0000256" key="4">
    <source>
        <dbReference type="ARBA" id="ARBA00022692"/>
    </source>
</evidence>
<evidence type="ECO:0000256" key="6">
    <source>
        <dbReference type="ARBA" id="ARBA00022989"/>
    </source>
</evidence>
<sequence length="164" mass="17426">MTRAFGLANTMMLAPLIGVSDTLPKALSFFGLSVLIVTLFGLAMGGLRARLSTSLQLIASLMLAATLVSAVQLLLQAFALPMYQHLGIYLTLISVQCVVLEQCGFFDAGQHKARLQLFGLFGALLITLGLLRASGATILIPAGFILLGLLLAGFQAWTHFSTSR</sequence>
<feature type="transmembrane region" description="Helical" evidence="8">
    <location>
        <begin position="138"/>
        <end position="157"/>
    </location>
</feature>
<keyword evidence="3" id="KW-0997">Cell inner membrane</keyword>
<keyword evidence="6 8" id="KW-1133">Transmembrane helix</keyword>
<proteinExistence type="predicted"/>
<keyword evidence="10" id="KW-1185">Reference proteome</keyword>